<feature type="domain" description="Ig-like" evidence="9">
    <location>
        <begin position="486"/>
        <end position="524"/>
    </location>
</feature>
<dbReference type="GeneID" id="102805111"/>
<dbReference type="InterPro" id="IPR051275">
    <property type="entry name" value="Cell_adhesion_signaling"/>
</dbReference>
<feature type="domain" description="Ig-like" evidence="9">
    <location>
        <begin position="376"/>
        <end position="478"/>
    </location>
</feature>
<feature type="non-terminal residue" evidence="11">
    <location>
        <position position="564"/>
    </location>
</feature>
<reference evidence="11" key="1">
    <citation type="submission" date="2025-08" db="UniProtKB">
        <authorList>
            <consortium name="RefSeq"/>
        </authorList>
    </citation>
    <scope>IDENTIFICATION</scope>
    <source>
        <tissue evidence="11">Testes</tissue>
    </source>
</reference>
<feature type="domain" description="Ig-like" evidence="9">
    <location>
        <begin position="280"/>
        <end position="365"/>
    </location>
</feature>
<keyword evidence="3" id="KW-1133">Transmembrane helix</keyword>
<dbReference type="PROSITE" id="PS50835">
    <property type="entry name" value="IG_LIKE"/>
    <property type="match status" value="5"/>
</dbReference>
<proteinExistence type="predicted"/>
<dbReference type="InterPro" id="IPR013106">
    <property type="entry name" value="Ig_V-set"/>
</dbReference>
<dbReference type="InterPro" id="IPR036179">
    <property type="entry name" value="Ig-like_dom_sf"/>
</dbReference>
<name>A0ABM0MX47_SACKO</name>
<evidence type="ECO:0000256" key="4">
    <source>
        <dbReference type="ARBA" id="ARBA00023136"/>
    </source>
</evidence>
<keyword evidence="2" id="KW-0812">Transmembrane</keyword>
<keyword evidence="5" id="KW-1015">Disulfide bond</keyword>
<dbReference type="InterPro" id="IPR013162">
    <property type="entry name" value="CD80_C2-set"/>
</dbReference>
<keyword evidence="6" id="KW-0325">Glycoprotein</keyword>
<evidence type="ECO:0000256" key="7">
    <source>
        <dbReference type="ARBA" id="ARBA00023319"/>
    </source>
</evidence>
<dbReference type="Gene3D" id="2.60.40.10">
    <property type="entry name" value="Immunoglobulins"/>
    <property type="match status" value="5"/>
</dbReference>
<evidence type="ECO:0000256" key="2">
    <source>
        <dbReference type="ARBA" id="ARBA00022692"/>
    </source>
</evidence>
<dbReference type="InterPro" id="IPR003598">
    <property type="entry name" value="Ig_sub2"/>
</dbReference>
<dbReference type="InterPro" id="IPR013151">
    <property type="entry name" value="Immunoglobulin_dom"/>
</dbReference>
<dbReference type="CDD" id="cd00096">
    <property type="entry name" value="Ig"/>
    <property type="match status" value="1"/>
</dbReference>
<evidence type="ECO:0000313" key="11">
    <source>
        <dbReference type="RefSeq" id="XP_006824588.1"/>
    </source>
</evidence>
<keyword evidence="4" id="KW-0472">Membrane</keyword>
<accession>A0ABM0MX47</accession>
<organism evidence="10 11">
    <name type="scientific">Saccoglossus kowalevskii</name>
    <name type="common">Acorn worm</name>
    <dbReference type="NCBI Taxonomy" id="10224"/>
    <lineage>
        <taxon>Eukaryota</taxon>
        <taxon>Metazoa</taxon>
        <taxon>Hemichordata</taxon>
        <taxon>Enteropneusta</taxon>
        <taxon>Harrimaniidae</taxon>
        <taxon>Saccoglossus</taxon>
    </lineage>
</organism>
<dbReference type="Pfam" id="PF07686">
    <property type="entry name" value="V-set"/>
    <property type="match status" value="1"/>
</dbReference>
<dbReference type="InterPro" id="IPR007110">
    <property type="entry name" value="Ig-like_dom"/>
</dbReference>
<dbReference type="Pfam" id="PF08205">
    <property type="entry name" value="C2-set_2"/>
    <property type="match status" value="1"/>
</dbReference>
<feature type="compositionally biased region" description="Polar residues" evidence="8">
    <location>
        <begin position="184"/>
        <end position="194"/>
    </location>
</feature>
<evidence type="ECO:0000256" key="6">
    <source>
        <dbReference type="ARBA" id="ARBA00023180"/>
    </source>
</evidence>
<evidence type="ECO:0000256" key="3">
    <source>
        <dbReference type="ARBA" id="ARBA00022989"/>
    </source>
</evidence>
<evidence type="ECO:0000313" key="10">
    <source>
        <dbReference type="Proteomes" id="UP000694865"/>
    </source>
</evidence>
<evidence type="ECO:0000256" key="5">
    <source>
        <dbReference type="ARBA" id="ARBA00023157"/>
    </source>
</evidence>
<feature type="domain" description="Ig-like" evidence="9">
    <location>
        <begin position="10"/>
        <end position="113"/>
    </location>
</feature>
<gene>
    <name evidence="11" type="primary">LOC102805111</name>
</gene>
<protein>
    <submittedName>
        <fullName evidence="11">Nephrin-like</fullName>
    </submittedName>
</protein>
<dbReference type="RefSeq" id="XP_006824588.1">
    <property type="nucleotide sequence ID" value="XM_006824525.1"/>
</dbReference>
<dbReference type="InterPro" id="IPR003599">
    <property type="entry name" value="Ig_sub"/>
</dbReference>
<evidence type="ECO:0000256" key="8">
    <source>
        <dbReference type="SAM" id="MobiDB-lite"/>
    </source>
</evidence>
<dbReference type="Proteomes" id="UP000694865">
    <property type="component" value="Unplaced"/>
</dbReference>
<feature type="region of interest" description="Disordered" evidence="8">
    <location>
        <begin position="171"/>
        <end position="194"/>
    </location>
</feature>
<dbReference type="InterPro" id="IPR013783">
    <property type="entry name" value="Ig-like_fold"/>
</dbReference>
<dbReference type="PANTHER" id="PTHR11640">
    <property type="entry name" value="NEPHRIN"/>
    <property type="match status" value="1"/>
</dbReference>
<evidence type="ECO:0000259" key="9">
    <source>
        <dbReference type="PROSITE" id="PS50835"/>
    </source>
</evidence>
<dbReference type="SMART" id="SM00408">
    <property type="entry name" value="IGc2"/>
    <property type="match status" value="4"/>
</dbReference>
<comment type="subcellular location">
    <subcellularLocation>
        <location evidence="1">Membrane</location>
        <topology evidence="1">Single-pass type I membrane protein</topology>
    </subcellularLocation>
</comment>
<keyword evidence="10" id="KW-1185">Reference proteome</keyword>
<dbReference type="Pfam" id="PF13927">
    <property type="entry name" value="Ig_3"/>
    <property type="match status" value="2"/>
</dbReference>
<dbReference type="SMART" id="SM00409">
    <property type="entry name" value="IG"/>
    <property type="match status" value="4"/>
</dbReference>
<keyword evidence="7" id="KW-0393">Immunoglobulin domain</keyword>
<dbReference type="Pfam" id="PF00047">
    <property type="entry name" value="ig"/>
    <property type="match status" value="1"/>
</dbReference>
<dbReference type="SUPFAM" id="SSF48726">
    <property type="entry name" value="Immunoglobulin"/>
    <property type="match status" value="5"/>
</dbReference>
<sequence length="564" mass="61665">MITENVCSVAVTVTLPAALTTIETTTTVLECTFTSTGSDIEITWYKGGSVATGTIVIQAGGGHVFPRPGFTRHGIQDQSSLVITDTQLSDAGTYWCEVYAGGDGADAKSISLTVTGGPGFLFLRRTFYDMNVLAPAAAHVVDVMTEWSSRRTFNEEEIRLCFSPEASVTKWGMRPPQASPPNKPTISITDGNNPSNAGDRIRLKCTSSSGSPTPSYTWQKDNQPLPVLPRYQLNSDNSRLTIHPSHKDDNGKIFTCHVSNVKGSEEEDITIEIRYAPGNPVCTYQTTTSFSYLLDDEMGIRCRSTDGSPLATLHWYHGNNQIQSLSPSTDVNTVTLDYTWNLKRNDNGVTYMCEATNIVQTTPLTCQLGPFNIYFPSESVTLSGITNPVKEGETKILTCTTSTSNPASQISWLKDNNVWTANTYESITSDVTRDGDYNGEISEQQMTISIQAEHNSKSYQCQSSHSDFTGPVTSIVIELTVYFKPPSVSLSGYSTVVKSGDMLTLTCETDSSNPAAVISWYKDGDIFTGNSDETISDYTEIDGDNGGTIRQQYLKIRLQPSHNM</sequence>
<feature type="domain" description="Ig-like" evidence="9">
    <location>
        <begin position="184"/>
        <end position="272"/>
    </location>
</feature>
<evidence type="ECO:0000256" key="1">
    <source>
        <dbReference type="ARBA" id="ARBA00004479"/>
    </source>
</evidence>
<dbReference type="PANTHER" id="PTHR11640:SF31">
    <property type="entry name" value="IRREGULAR CHIASM C-ROUGHEST PROTEIN-RELATED"/>
    <property type="match status" value="1"/>
</dbReference>